<sequence length="121" mass="13864">MNMNEFIKDGFELEKKKELTKAIALCCLDINSIGDKRNREAGKLCVFFHLSGHIGTIEVYMFENGWDRNCENDMTIRLDNYSALSEFEDCLNFLEALLIDQIMKDEEGKELCVELDQAVGA</sequence>
<keyword evidence="2" id="KW-1185">Reference proteome</keyword>
<dbReference type="KEGG" id="awo:Awo_c35270"/>
<evidence type="ECO:0000313" key="2">
    <source>
        <dbReference type="Proteomes" id="UP000007177"/>
    </source>
</evidence>
<gene>
    <name evidence="1" type="ordered locus">Awo_c35270</name>
</gene>
<dbReference type="RefSeq" id="WP_014357827.1">
    <property type="nucleotide sequence ID" value="NC_016894.1"/>
</dbReference>
<dbReference type="EMBL" id="CP002987">
    <property type="protein sequence ID" value="AFA50251.1"/>
    <property type="molecule type" value="Genomic_DNA"/>
</dbReference>
<dbReference type="HOGENOM" id="CLU_2152774_0_0_9"/>
<accession>H6LCD6</accession>
<reference evidence="2" key="1">
    <citation type="submission" date="2011-07" db="EMBL/GenBank/DDBJ databases">
        <title>Complete genome sequence of Acetobacterium woodii.</title>
        <authorList>
            <person name="Poehlein A."/>
            <person name="Schmidt S."/>
            <person name="Kaster A.-K."/>
            <person name="Goenrich M."/>
            <person name="Vollmers J."/>
            <person name="Thuermer A."/>
            <person name="Gottschalk G."/>
            <person name="Thauer R.K."/>
            <person name="Daniel R."/>
            <person name="Mueller V."/>
        </authorList>
    </citation>
    <scope>NUCLEOTIDE SEQUENCE [LARGE SCALE GENOMIC DNA]</scope>
    <source>
        <strain evidence="2">ATCC 29683 / DSM 1030 / JCM 2381 / KCTC 1655 / WB1</strain>
    </source>
</reference>
<dbReference type="AlphaFoldDB" id="H6LCD6"/>
<evidence type="ECO:0000313" key="1">
    <source>
        <dbReference type="EMBL" id="AFA50251.1"/>
    </source>
</evidence>
<name>H6LCD6_ACEWD</name>
<reference evidence="1 2" key="2">
    <citation type="journal article" date="2012" name="PLoS ONE">
        <title>An ancient pathway combining carbon dioxide fixation with the generation and utilization of a sodium ion gradient for ATP synthesis.</title>
        <authorList>
            <person name="Poehlein A."/>
            <person name="Schmidt S."/>
            <person name="Kaster A.K."/>
            <person name="Goenrich M."/>
            <person name="Vollmers J."/>
            <person name="Thurmer A."/>
            <person name="Bertsch J."/>
            <person name="Schuchmann K."/>
            <person name="Voigt B."/>
            <person name="Hecker M."/>
            <person name="Daniel R."/>
            <person name="Thauer R.K."/>
            <person name="Gottschalk G."/>
            <person name="Muller V."/>
        </authorList>
    </citation>
    <scope>NUCLEOTIDE SEQUENCE [LARGE SCALE GENOMIC DNA]</scope>
    <source>
        <strain evidence="2">ATCC 29683 / DSM 1030 / JCM 2381 / KCTC 1655 / WB1</strain>
    </source>
</reference>
<proteinExistence type="predicted"/>
<dbReference type="Proteomes" id="UP000007177">
    <property type="component" value="Chromosome"/>
</dbReference>
<protein>
    <submittedName>
        <fullName evidence="1">Uncharacterized protein</fullName>
    </submittedName>
</protein>
<organism evidence="1 2">
    <name type="scientific">Acetobacterium woodii (strain ATCC 29683 / DSM 1030 / JCM 2381 / KCTC 1655 / WB1)</name>
    <dbReference type="NCBI Taxonomy" id="931626"/>
    <lineage>
        <taxon>Bacteria</taxon>
        <taxon>Bacillati</taxon>
        <taxon>Bacillota</taxon>
        <taxon>Clostridia</taxon>
        <taxon>Eubacteriales</taxon>
        <taxon>Eubacteriaceae</taxon>
        <taxon>Acetobacterium</taxon>
    </lineage>
</organism>